<evidence type="ECO:0008006" key="3">
    <source>
        <dbReference type="Google" id="ProtNLM"/>
    </source>
</evidence>
<gene>
    <name evidence="1" type="ORF">QPX58_07065</name>
</gene>
<organism evidence="1 2">
    <name type="scientific">Corynebacterium accolens</name>
    <dbReference type="NCBI Taxonomy" id="38284"/>
    <lineage>
        <taxon>Bacteria</taxon>
        <taxon>Bacillati</taxon>
        <taxon>Actinomycetota</taxon>
        <taxon>Actinomycetes</taxon>
        <taxon>Mycobacteriales</taxon>
        <taxon>Corynebacteriaceae</taxon>
        <taxon>Corynebacterium</taxon>
    </lineage>
</organism>
<accession>A0AAP4C268</accession>
<evidence type="ECO:0000313" key="1">
    <source>
        <dbReference type="EMBL" id="MDK4335173.1"/>
    </source>
</evidence>
<comment type="caution">
    <text evidence="1">The sequence shown here is derived from an EMBL/GenBank/DDBJ whole genome shotgun (WGS) entry which is preliminary data.</text>
</comment>
<dbReference type="RefSeq" id="WP_284628913.1">
    <property type="nucleotide sequence ID" value="NZ_JASNUS010000026.1"/>
</dbReference>
<proteinExistence type="predicted"/>
<dbReference type="EMBL" id="JASNVU010000008">
    <property type="protein sequence ID" value="MDK4335173.1"/>
    <property type="molecule type" value="Genomic_DNA"/>
</dbReference>
<protein>
    <recommendedName>
        <fullName evidence="3">TIGR02569 family protein</fullName>
    </recommendedName>
</protein>
<dbReference type="Proteomes" id="UP001230317">
    <property type="component" value="Unassembled WGS sequence"/>
</dbReference>
<sequence>MPLPPEHVLSAFHAETGATGSRRAQGDQLGPVWDNGIKVGDVVYSQAGPFAAWSAKVRERLSVPGARVSRPVLASDGRHTAAGWKATQFLPGEVTGRIDEAAQTALRLDDAMANAPAPPGTHRDDAFARAERTAWAETGEAYDKAALADVPLVTAHTALLTTTVFYGAHPPGIVDLVPSQSARPAGWGAALVIVDGLIAQVVDDDICQRFGHVPGMQELLLRAVSYRRHINDLNPRSRSNVRSNIERVEQFLVSRASAILGR</sequence>
<reference evidence="1" key="1">
    <citation type="submission" date="2023-05" db="EMBL/GenBank/DDBJ databases">
        <title>Metabolic capabilities are highly conserved among human nasal-associated Corynebacterium species in pangenomic analyses.</title>
        <authorList>
            <person name="Tran T.H."/>
            <person name="Roberts A.Q."/>
            <person name="Escapa I.F."/>
            <person name="Gao W."/>
            <person name="Conlan S."/>
            <person name="Kong H."/>
            <person name="Segre J.A."/>
            <person name="Kelly M.S."/>
            <person name="Lemon K.P."/>
        </authorList>
    </citation>
    <scope>NUCLEOTIDE SEQUENCE</scope>
    <source>
        <strain evidence="1">KPL2618</strain>
    </source>
</reference>
<evidence type="ECO:0000313" key="2">
    <source>
        <dbReference type="Proteomes" id="UP001230317"/>
    </source>
</evidence>
<dbReference type="AlphaFoldDB" id="A0AAP4C268"/>
<name>A0AAP4C268_9CORY</name>